<dbReference type="EMBL" id="MF385016">
    <property type="protein sequence ID" value="ATA58244.1"/>
    <property type="molecule type" value="Genomic_DNA"/>
</dbReference>
<name>A0A2D1A5K4_9GAMA</name>
<keyword evidence="2" id="KW-1185">Reference proteome</keyword>
<sequence length="442" mass="47023">MGPGAQLEFHVGKWKVSVLPGGRLVCVNSESLQLGPASRVHWVRLPFSFAGLTNGRVSFGLLPSLFDFRRELAGRAPCVLHARGAAGVFGASARQVAVSPELITDAEAQLTLEIRMASPESHAAPGTVRFALVCATTLSQDQFCSGVRTLPPGAPPGGDESAVAQAECGTCEAGAAFRVCGTATRRSQNGPHALLFRAQGFEGYFQVHDCTVTHEGNRGEGGTYTLKALSVDYLPLLGLHRATLWLFDCAPPESVRIELVVISLKKPTLLVLSRSVPLLEGPLGGTLLPVYCDEETRLNPHGKATVDTRLELCSPKSPWHPPTAVFIAGSSPSEREYGVEPHVWTPGSRLRLMLHNPSRHQIIVKRNELLALGVAVQLPSPAIGGASGGGGSGLPPVYLDLDGRRATWCGALLADGAEKLSPLPPNYHLAEKLVDPEEGMIY</sequence>
<accession>A0A2D1A5K4</accession>
<dbReference type="Proteomes" id="UP000290797">
    <property type="component" value="Segment"/>
</dbReference>
<proteinExistence type="predicted"/>
<reference evidence="1" key="1">
    <citation type="journal article" date="2018" name="Virology">
        <title>Isolation, characterization and prevalence of a novel Gammaherpesvirus in Eptesicus fuscus, the North American big brown bat.</title>
        <authorList>
            <person name="Subudhi S."/>
            <person name="Rapin N."/>
            <person name="Dorville N."/>
            <person name="Hill J.E."/>
            <person name="Town J."/>
            <person name="Willis C.K."/>
            <person name="Bollinger T.K."/>
            <person name="Misra V."/>
        </authorList>
    </citation>
    <scope>NUCLEOTIDE SEQUENCE</scope>
</reference>
<dbReference type="Pfam" id="PF04797">
    <property type="entry name" value="Herpes_ORF11"/>
    <property type="match status" value="1"/>
</dbReference>
<protein>
    <recommendedName>
        <fullName evidence="3">Protein G10</fullName>
    </recommendedName>
</protein>
<evidence type="ECO:0008006" key="3">
    <source>
        <dbReference type="Google" id="ProtNLM"/>
    </source>
</evidence>
<dbReference type="SUPFAM" id="SSF51283">
    <property type="entry name" value="dUTPase-like"/>
    <property type="match status" value="1"/>
</dbReference>
<dbReference type="InterPro" id="IPR036157">
    <property type="entry name" value="dUTPase-like_sf"/>
</dbReference>
<organism evidence="1">
    <name type="scientific">vespertilionid gammaherpesvirus 3</name>
    <dbReference type="NCBI Taxonomy" id="2846598"/>
    <lineage>
        <taxon>Viruses</taxon>
        <taxon>Duplodnaviria</taxon>
        <taxon>Heunggongvirae</taxon>
        <taxon>Peploviricota</taxon>
        <taxon>Herviviricetes</taxon>
        <taxon>Herpesvirales</taxon>
        <taxon>Orthoherpesviridae</taxon>
        <taxon>Gammaherpesvirinae</taxon>
        <taxon>Patagivirus</taxon>
        <taxon>Patagivirus vespertilionidgamma3</taxon>
    </lineage>
</organism>
<dbReference type="InterPro" id="IPR006882">
    <property type="entry name" value="Herpes_Orf11"/>
</dbReference>
<evidence type="ECO:0000313" key="1">
    <source>
        <dbReference type="EMBL" id="ATA58244.1"/>
    </source>
</evidence>
<evidence type="ECO:0000313" key="2">
    <source>
        <dbReference type="Proteomes" id="UP000290797"/>
    </source>
</evidence>